<dbReference type="Pfam" id="PF00367">
    <property type="entry name" value="PTS_EIIB"/>
    <property type="match status" value="1"/>
</dbReference>
<dbReference type="FunFam" id="3.30.1360.60:FF:000001">
    <property type="entry name" value="PTS system glucose-specific IIBC component PtsG"/>
    <property type="match status" value="1"/>
</dbReference>
<feature type="transmembrane region" description="Helical" evidence="12">
    <location>
        <begin position="172"/>
        <end position="191"/>
    </location>
</feature>
<feature type="active site" description="Phosphocysteine intermediate; for EIIB activity" evidence="11">
    <location>
        <position position="26"/>
    </location>
</feature>
<feature type="transmembrane region" description="Helical" evidence="12">
    <location>
        <begin position="234"/>
        <end position="257"/>
    </location>
</feature>
<comment type="subcellular location">
    <subcellularLocation>
        <location evidence="1">Cell membrane</location>
        <topology evidence="1">Multi-pass membrane protein</topology>
    </subcellularLocation>
</comment>
<comment type="caution">
    <text evidence="16">The sequence shown here is derived from an EMBL/GenBank/DDBJ whole genome shotgun (WGS) entry which is preliminary data.</text>
</comment>
<dbReference type="InterPro" id="IPR018113">
    <property type="entry name" value="PTrfase_EIIB_Cys"/>
</dbReference>
<evidence type="ECO:0000256" key="12">
    <source>
        <dbReference type="SAM" id="Phobius"/>
    </source>
</evidence>
<dbReference type="Gene3D" id="3.30.1360.60">
    <property type="entry name" value="Glucose permease domain IIB"/>
    <property type="match status" value="1"/>
</dbReference>
<reference evidence="16 17" key="1">
    <citation type="submission" date="2018-08" db="EMBL/GenBank/DDBJ databases">
        <title>A genome reference for cultivated species of the human gut microbiota.</title>
        <authorList>
            <person name="Zou Y."/>
            <person name="Xue W."/>
            <person name="Luo G."/>
        </authorList>
    </citation>
    <scope>NUCLEOTIDE SEQUENCE [LARGE SCALE GENOMIC DNA]</scope>
    <source>
        <strain evidence="16 17">AF22-10AC</strain>
    </source>
</reference>
<dbReference type="GO" id="GO:0090589">
    <property type="term" value="F:protein-phosphocysteine-trehalose phosphotransferase system transporter activity"/>
    <property type="evidence" value="ECO:0007669"/>
    <property type="project" value="TreeGrafter"/>
</dbReference>
<dbReference type="InterPro" id="IPR050558">
    <property type="entry name" value="PTS_Sugar-Specific_Components"/>
</dbReference>
<evidence type="ECO:0000256" key="3">
    <source>
        <dbReference type="ARBA" id="ARBA00022475"/>
    </source>
</evidence>
<dbReference type="AlphaFoldDB" id="A0A412IXW0"/>
<dbReference type="Gene3D" id="2.70.70.10">
    <property type="entry name" value="Glucose Permease (Domain IIA)"/>
    <property type="match status" value="1"/>
</dbReference>
<feature type="transmembrane region" description="Helical" evidence="12">
    <location>
        <begin position="203"/>
        <end position="222"/>
    </location>
</feature>
<dbReference type="PROSITE" id="PS51103">
    <property type="entry name" value="PTS_EIIC_TYPE_1"/>
    <property type="match status" value="1"/>
</dbReference>
<dbReference type="PROSITE" id="PS00371">
    <property type="entry name" value="PTS_EIIA_TYPE_1_HIS"/>
    <property type="match status" value="1"/>
</dbReference>
<keyword evidence="10 12" id="KW-0472">Membrane</keyword>
<name>A0A412IXW0_9FIRM</name>
<dbReference type="CDD" id="cd00212">
    <property type="entry name" value="PTS_IIB_glc"/>
    <property type="match status" value="1"/>
</dbReference>
<dbReference type="SUPFAM" id="SSF55604">
    <property type="entry name" value="Glucose permease domain IIB"/>
    <property type="match status" value="1"/>
</dbReference>
<feature type="domain" description="PTS EIIA type-1" evidence="13">
    <location>
        <begin position="488"/>
        <end position="592"/>
    </location>
</feature>
<keyword evidence="7 12" id="KW-0812">Transmembrane</keyword>
<dbReference type="Pfam" id="PF02378">
    <property type="entry name" value="PTS_EIIC"/>
    <property type="match status" value="1"/>
</dbReference>
<evidence type="ECO:0000256" key="5">
    <source>
        <dbReference type="ARBA" id="ARBA00022679"/>
    </source>
</evidence>
<dbReference type="GO" id="GO:0005886">
    <property type="term" value="C:plasma membrane"/>
    <property type="evidence" value="ECO:0007669"/>
    <property type="project" value="UniProtKB-SubCell"/>
</dbReference>
<feature type="transmembrane region" description="Helical" evidence="12">
    <location>
        <begin position="140"/>
        <end position="160"/>
    </location>
</feature>
<keyword evidence="2" id="KW-0813">Transport</keyword>
<dbReference type="InterPro" id="IPR011055">
    <property type="entry name" value="Dup_hybrid_motif"/>
</dbReference>
<dbReference type="PROSITE" id="PS51093">
    <property type="entry name" value="PTS_EIIA_TYPE_1"/>
    <property type="match status" value="1"/>
</dbReference>
<evidence type="ECO:0000259" key="14">
    <source>
        <dbReference type="PROSITE" id="PS51098"/>
    </source>
</evidence>
<dbReference type="InterPro" id="IPR013013">
    <property type="entry name" value="PTS_EIIC_1"/>
</dbReference>
<dbReference type="PANTHER" id="PTHR30175">
    <property type="entry name" value="PHOSPHOTRANSFERASE SYSTEM TRANSPORT PROTEIN"/>
    <property type="match status" value="1"/>
</dbReference>
<evidence type="ECO:0000313" key="17">
    <source>
        <dbReference type="Proteomes" id="UP000285274"/>
    </source>
</evidence>
<dbReference type="Proteomes" id="UP000285274">
    <property type="component" value="Unassembled WGS sequence"/>
</dbReference>
<feature type="domain" description="PTS EIIB type-1" evidence="14">
    <location>
        <begin position="4"/>
        <end position="85"/>
    </location>
</feature>
<dbReference type="InterPro" id="IPR001127">
    <property type="entry name" value="PTS_EIIA_1_perm"/>
</dbReference>
<evidence type="ECO:0000259" key="13">
    <source>
        <dbReference type="PROSITE" id="PS51093"/>
    </source>
</evidence>
<dbReference type="GO" id="GO:0016301">
    <property type="term" value="F:kinase activity"/>
    <property type="evidence" value="ECO:0007669"/>
    <property type="project" value="UniProtKB-KW"/>
</dbReference>
<evidence type="ECO:0000256" key="1">
    <source>
        <dbReference type="ARBA" id="ARBA00004651"/>
    </source>
</evidence>
<feature type="domain" description="PTS EIIC type-1" evidence="15">
    <location>
        <begin position="102"/>
        <end position="454"/>
    </location>
</feature>
<dbReference type="PROSITE" id="PS51098">
    <property type="entry name" value="PTS_EIIB_TYPE_1"/>
    <property type="match status" value="1"/>
</dbReference>
<evidence type="ECO:0000256" key="4">
    <source>
        <dbReference type="ARBA" id="ARBA00022597"/>
    </source>
</evidence>
<evidence type="ECO:0000256" key="9">
    <source>
        <dbReference type="ARBA" id="ARBA00022989"/>
    </source>
</evidence>
<dbReference type="InterPro" id="IPR003352">
    <property type="entry name" value="PTS_EIIC"/>
</dbReference>
<sequence length="618" mass="66014">MDYKKIANEILDLIGGSKNVSTLEHCSTRLRFGLVDKSVVNVEKIKKIKGVMGVVDGSQFQIVIGNNVVEVYDELLKICPVTGNQVAETKKDDRKWGAKLLEFVISVFQPLVPAIAGAGVLKSVLLLLSMFGLLASDSTVYTALAAISDATFYFLPIMVAVTTANTLKSNRLVAIAAVGYLLLPATTAALADGMTLFGFAVKNITYSSQVFPAILCVIFLSLMERGFNKISPKAIRIFFVPMMSLAITIPVTLLVLGPLGYNIGTLFTAVILALYGKLGFVALGLLAAILPFMIATGMHKTLLPYAITTYGQLGYEALYMPASLAHNISESGACFAVALKSKDEDLKQTALSAGISALMGITEPALYGVTLQNKKAMMGVVLSGAISGMLMGLFVVKAFIIVGPGLASMSMFVDAANGSNFMYACIGFAVALLGSFIITFVLWKDSDSDSDVEEDASVVEELTEEEKEVNILVSPLNGEAVDLSTVSDEMFASKTLGDGIAIVPKDGKLYAPCDAEVVMLFETKHVIGLRTSNGAEILIHIGVNTVSMEGVGFTAFVKQNDKVKEGDLLIEFDLDAIKEKKLDPTVMVVNSNSTSYKVLNQSYGDVKTGDVLFDVKRG</sequence>
<gene>
    <name evidence="16" type="ORF">DWX92_09510</name>
</gene>
<keyword evidence="3" id="KW-1003">Cell membrane</keyword>
<keyword evidence="5" id="KW-0808">Transferase</keyword>
<keyword evidence="8" id="KW-0418">Kinase</keyword>
<evidence type="ECO:0000256" key="8">
    <source>
        <dbReference type="ARBA" id="ARBA00022777"/>
    </source>
</evidence>
<feature type="transmembrane region" description="Helical" evidence="12">
    <location>
        <begin position="380"/>
        <end position="401"/>
    </location>
</feature>
<dbReference type="InterPro" id="IPR011297">
    <property type="entry name" value="PTS_IIABC_b_glu"/>
</dbReference>
<evidence type="ECO:0000313" key="16">
    <source>
        <dbReference type="EMBL" id="RGS44927.1"/>
    </source>
</evidence>
<feature type="transmembrane region" description="Helical" evidence="12">
    <location>
        <begin position="100"/>
        <end position="120"/>
    </location>
</feature>
<evidence type="ECO:0000256" key="7">
    <source>
        <dbReference type="ARBA" id="ARBA00022692"/>
    </source>
</evidence>
<feature type="transmembrane region" description="Helical" evidence="12">
    <location>
        <begin position="421"/>
        <end position="443"/>
    </location>
</feature>
<keyword evidence="4" id="KW-0762">Sugar transport</keyword>
<proteinExistence type="predicted"/>
<dbReference type="InterPro" id="IPR036878">
    <property type="entry name" value="Glu_permease_IIB"/>
</dbReference>
<evidence type="ECO:0000256" key="10">
    <source>
        <dbReference type="ARBA" id="ARBA00023136"/>
    </source>
</evidence>
<dbReference type="Pfam" id="PF00358">
    <property type="entry name" value="PTS_EIIA_1"/>
    <property type="match status" value="1"/>
</dbReference>
<dbReference type="GO" id="GO:0015771">
    <property type="term" value="P:trehalose transport"/>
    <property type="evidence" value="ECO:0007669"/>
    <property type="project" value="TreeGrafter"/>
</dbReference>
<evidence type="ECO:0000256" key="11">
    <source>
        <dbReference type="PROSITE-ProRule" id="PRU00421"/>
    </source>
</evidence>
<evidence type="ECO:0000259" key="15">
    <source>
        <dbReference type="PROSITE" id="PS51103"/>
    </source>
</evidence>
<keyword evidence="6" id="KW-0598">Phosphotransferase system</keyword>
<dbReference type="NCBIfam" id="TIGR00830">
    <property type="entry name" value="PTBA"/>
    <property type="match status" value="1"/>
</dbReference>
<dbReference type="PANTHER" id="PTHR30175:SF1">
    <property type="entry name" value="PTS SYSTEM ARBUTIN-, CELLOBIOSE-, AND SALICIN-SPECIFIC EIIBC COMPONENT-RELATED"/>
    <property type="match status" value="1"/>
</dbReference>
<evidence type="ECO:0000256" key="6">
    <source>
        <dbReference type="ARBA" id="ARBA00022683"/>
    </source>
</evidence>
<dbReference type="GO" id="GO:0009401">
    <property type="term" value="P:phosphoenolpyruvate-dependent sugar phosphotransferase system"/>
    <property type="evidence" value="ECO:0007669"/>
    <property type="project" value="UniProtKB-KW"/>
</dbReference>
<dbReference type="EMBL" id="QRVM01000050">
    <property type="protein sequence ID" value="RGS44927.1"/>
    <property type="molecule type" value="Genomic_DNA"/>
</dbReference>
<dbReference type="FunFam" id="2.70.70.10:FF:000001">
    <property type="entry name" value="PTS system glucose-specific IIA component"/>
    <property type="match status" value="1"/>
</dbReference>
<dbReference type="NCBIfam" id="TIGR01995">
    <property type="entry name" value="PTS-II-ABC-beta"/>
    <property type="match status" value="1"/>
</dbReference>
<evidence type="ECO:0000256" key="2">
    <source>
        <dbReference type="ARBA" id="ARBA00022448"/>
    </source>
</evidence>
<dbReference type="SUPFAM" id="SSF51261">
    <property type="entry name" value="Duplicated hybrid motif"/>
    <property type="match status" value="1"/>
</dbReference>
<organism evidence="16 17">
    <name type="scientific">Holdemanella biformis</name>
    <dbReference type="NCBI Taxonomy" id="1735"/>
    <lineage>
        <taxon>Bacteria</taxon>
        <taxon>Bacillati</taxon>
        <taxon>Bacillota</taxon>
        <taxon>Erysipelotrichia</taxon>
        <taxon>Erysipelotrichales</taxon>
        <taxon>Erysipelotrichaceae</taxon>
        <taxon>Holdemanella</taxon>
    </lineage>
</organism>
<dbReference type="InterPro" id="IPR001996">
    <property type="entry name" value="PTS_IIB_1"/>
</dbReference>
<feature type="transmembrane region" description="Helical" evidence="12">
    <location>
        <begin position="263"/>
        <end position="290"/>
    </location>
</feature>
<dbReference type="GO" id="GO:0008982">
    <property type="term" value="F:protein-N(PI)-phosphohistidine-sugar phosphotransferase activity"/>
    <property type="evidence" value="ECO:0007669"/>
    <property type="project" value="InterPro"/>
</dbReference>
<dbReference type="PROSITE" id="PS01035">
    <property type="entry name" value="PTS_EIIB_TYPE_1_CYS"/>
    <property type="match status" value="1"/>
</dbReference>
<protein>
    <submittedName>
        <fullName evidence="16">PTS beta-glucoside transporter subunit IIBCA</fullName>
    </submittedName>
</protein>
<keyword evidence="9 12" id="KW-1133">Transmembrane helix</keyword>
<dbReference type="RefSeq" id="WP_118320437.1">
    <property type="nucleotide sequence ID" value="NZ_QRVM01000050.1"/>
</dbReference>
<accession>A0A412IXW0</accession>